<dbReference type="AlphaFoldDB" id="L5K7E4"/>
<name>L5K7E4_PTEAL</name>
<accession>L5K7E4</accession>
<dbReference type="InParanoid" id="L5K7E4"/>
<evidence type="ECO:0000256" key="1">
    <source>
        <dbReference type="SAM" id="MobiDB-lite"/>
    </source>
</evidence>
<evidence type="ECO:0000313" key="2">
    <source>
        <dbReference type="EMBL" id="ELK06388.1"/>
    </source>
</evidence>
<feature type="compositionally biased region" description="Basic and acidic residues" evidence="1">
    <location>
        <begin position="48"/>
        <end position="64"/>
    </location>
</feature>
<feature type="region of interest" description="Disordered" evidence="1">
    <location>
        <begin position="1"/>
        <end position="151"/>
    </location>
</feature>
<feature type="compositionally biased region" description="Basic and acidic residues" evidence="1">
    <location>
        <begin position="1"/>
        <end position="11"/>
    </location>
</feature>
<reference evidence="3" key="1">
    <citation type="journal article" date="2013" name="Science">
        <title>Comparative analysis of bat genomes provides insight into the evolution of flight and immunity.</title>
        <authorList>
            <person name="Zhang G."/>
            <person name="Cowled C."/>
            <person name="Shi Z."/>
            <person name="Huang Z."/>
            <person name="Bishop-Lilly K.A."/>
            <person name="Fang X."/>
            <person name="Wynne J.W."/>
            <person name="Xiong Z."/>
            <person name="Baker M.L."/>
            <person name="Zhao W."/>
            <person name="Tachedjian M."/>
            <person name="Zhu Y."/>
            <person name="Zhou P."/>
            <person name="Jiang X."/>
            <person name="Ng J."/>
            <person name="Yang L."/>
            <person name="Wu L."/>
            <person name="Xiao J."/>
            <person name="Feng Y."/>
            <person name="Chen Y."/>
            <person name="Sun X."/>
            <person name="Zhang Y."/>
            <person name="Marsh G.A."/>
            <person name="Crameri G."/>
            <person name="Broder C.C."/>
            <person name="Frey K.G."/>
            <person name="Wang L.F."/>
            <person name="Wang J."/>
        </authorList>
    </citation>
    <scope>NUCLEOTIDE SEQUENCE [LARGE SCALE GENOMIC DNA]</scope>
</reference>
<dbReference type="Proteomes" id="UP000010552">
    <property type="component" value="Unassembled WGS sequence"/>
</dbReference>
<feature type="compositionally biased region" description="Basic and acidic residues" evidence="1">
    <location>
        <begin position="131"/>
        <end position="142"/>
    </location>
</feature>
<sequence>MERGSCTEKSPKPSGEGLRQGSQDLAYGAVSSSVRVLQPATPSEEAETSMKRESGHPGARDLRQITRSPRRGRGNKDPTELLSHLIPRGGLEPPRGGWEGGVARHNSPLRPAPQSAPCSPFRTGPGTSQLREQETKVPEAKSRGKRFAVPR</sequence>
<organism evidence="2 3">
    <name type="scientific">Pteropus alecto</name>
    <name type="common">Black flying fox</name>
    <dbReference type="NCBI Taxonomy" id="9402"/>
    <lineage>
        <taxon>Eukaryota</taxon>
        <taxon>Metazoa</taxon>
        <taxon>Chordata</taxon>
        <taxon>Craniata</taxon>
        <taxon>Vertebrata</taxon>
        <taxon>Euteleostomi</taxon>
        <taxon>Mammalia</taxon>
        <taxon>Eutheria</taxon>
        <taxon>Laurasiatheria</taxon>
        <taxon>Chiroptera</taxon>
        <taxon>Yinpterochiroptera</taxon>
        <taxon>Pteropodoidea</taxon>
        <taxon>Pteropodidae</taxon>
        <taxon>Pteropodinae</taxon>
        <taxon>Pteropus</taxon>
    </lineage>
</organism>
<gene>
    <name evidence="2" type="ORF">PAL_GLEAN10022586</name>
</gene>
<evidence type="ECO:0000313" key="3">
    <source>
        <dbReference type="Proteomes" id="UP000010552"/>
    </source>
</evidence>
<keyword evidence="3" id="KW-1185">Reference proteome</keyword>
<proteinExistence type="predicted"/>
<dbReference type="EMBL" id="KB031030">
    <property type="protein sequence ID" value="ELK06388.1"/>
    <property type="molecule type" value="Genomic_DNA"/>
</dbReference>
<protein>
    <submittedName>
        <fullName evidence="2">Uncharacterized protein</fullName>
    </submittedName>
</protein>